<accession>A0A8H7MLI4</accession>
<evidence type="ECO:0000313" key="1">
    <source>
        <dbReference type="EMBL" id="KAF9700028.1"/>
    </source>
</evidence>
<dbReference type="OrthoDB" id="5428890at2759"/>
<dbReference type="EMBL" id="RZGK01000003">
    <property type="protein sequence ID" value="KAF9700028.1"/>
    <property type="molecule type" value="Genomic_DNA"/>
</dbReference>
<reference evidence="1" key="2">
    <citation type="submission" date="2020-09" db="EMBL/GenBank/DDBJ databases">
        <title>Reference genome assembly for Australian Ascochyta lentis isolate Al4.</title>
        <authorList>
            <person name="Lee R.C."/>
            <person name="Farfan-Caceres L.M."/>
            <person name="Debler J.W."/>
            <person name="Williams A.H."/>
            <person name="Henares B.M."/>
        </authorList>
    </citation>
    <scope>NUCLEOTIDE SEQUENCE</scope>
    <source>
        <strain evidence="1">Al4</strain>
    </source>
</reference>
<reference evidence="1" key="1">
    <citation type="submission" date="2018-12" db="EMBL/GenBank/DDBJ databases">
        <authorList>
            <person name="Syme R.A."/>
            <person name="Farfan-Caceres L."/>
            <person name="Lichtenzveig J."/>
        </authorList>
    </citation>
    <scope>NUCLEOTIDE SEQUENCE</scope>
    <source>
        <strain evidence="1">Al4</strain>
    </source>
</reference>
<gene>
    <name evidence="1" type="ORF">EKO04_002028</name>
</gene>
<name>A0A8H7MLI4_9PLEO</name>
<dbReference type="Proteomes" id="UP000651452">
    <property type="component" value="Unassembled WGS sequence"/>
</dbReference>
<dbReference type="AlphaFoldDB" id="A0A8H7MLI4"/>
<proteinExistence type="predicted"/>
<evidence type="ECO:0000313" key="2">
    <source>
        <dbReference type="Proteomes" id="UP000651452"/>
    </source>
</evidence>
<sequence>MSLTSTKSTSDLRTRLSNALGIDVDAANTTARPYLTYVINNLVGRGQSEDSAELFVYVVQHFKQVTGGQTARKSVQMLFDEVAGLRPQILAWDTAAGGNPQPEAVEDKIMCMLGIWCTMLSSFESVFVGSSTRQTKRSRKVVLAYDAFAANATPPKNAYDGSLAELILGSELLPCGIWDQCKGSQGDAATRLIGLLPHAGSNQGQAAQHQTLPTRHPLPYMPNDASYDLLDIMDAAESLSIEVTRLNAFTLNVLGSVHILWTQNASRHMLLTKLSGRPTLELFSLPCALQHMKVEDVGISVALAQEIRESYAFLFNPWPKLPLHSKLGAVLGIPKLCWCRPCSARRYQCRSIVACKGLAADEFDSFLEDLGKKRPRPEWNPEQFPHLWLRIHLLDQHLSTSRPWNFWVLFRDRRDSMPFWTFL</sequence>
<keyword evidence="2" id="KW-1185">Reference proteome</keyword>
<protein>
    <submittedName>
        <fullName evidence="1">Uncharacterized protein</fullName>
    </submittedName>
</protein>
<comment type="caution">
    <text evidence="1">The sequence shown here is derived from an EMBL/GenBank/DDBJ whole genome shotgun (WGS) entry which is preliminary data.</text>
</comment>
<organism evidence="1 2">
    <name type="scientific">Ascochyta lentis</name>
    <dbReference type="NCBI Taxonomy" id="205686"/>
    <lineage>
        <taxon>Eukaryota</taxon>
        <taxon>Fungi</taxon>
        <taxon>Dikarya</taxon>
        <taxon>Ascomycota</taxon>
        <taxon>Pezizomycotina</taxon>
        <taxon>Dothideomycetes</taxon>
        <taxon>Pleosporomycetidae</taxon>
        <taxon>Pleosporales</taxon>
        <taxon>Pleosporineae</taxon>
        <taxon>Didymellaceae</taxon>
        <taxon>Ascochyta</taxon>
    </lineage>
</organism>